<dbReference type="GO" id="GO:0016787">
    <property type="term" value="F:hydrolase activity"/>
    <property type="evidence" value="ECO:0007669"/>
    <property type="project" value="UniProtKB-KW"/>
</dbReference>
<evidence type="ECO:0000259" key="4">
    <source>
        <dbReference type="Pfam" id="PF02709"/>
    </source>
</evidence>
<dbReference type="EMBL" id="VJZC01000094">
    <property type="protein sequence ID" value="MPY58635.1"/>
    <property type="molecule type" value="Genomic_DNA"/>
</dbReference>
<keyword evidence="6" id="KW-0378">Hydrolase</keyword>
<evidence type="ECO:0000259" key="5">
    <source>
        <dbReference type="Pfam" id="PF12146"/>
    </source>
</evidence>
<dbReference type="Pfam" id="PF12146">
    <property type="entry name" value="Hydrolase_4"/>
    <property type="match status" value="1"/>
</dbReference>
<dbReference type="Pfam" id="PF02709">
    <property type="entry name" value="Glyco_transf_7C"/>
    <property type="match status" value="1"/>
</dbReference>
<dbReference type="InterPro" id="IPR001173">
    <property type="entry name" value="Glyco_trans_2-like"/>
</dbReference>
<name>A0A5N8XJ90_9ACTN</name>
<sequence>MTAAPPPGPAPAAPDISVVVPTRDQAARLEATLHAFTRQDAPPGTWELVVVDDGSGDTTPDVLRAAARSLPLRVLRTSANGRAAARNAGAAAGRGAVLVFCDGDRAPVPGYVRAHALAHGLGHPGEGAPEPNGRRVVVGDVQELYLSAFEERLAEVKERLTGDGWELRRGSRTPAFVKKVHSVYDDSGRSTSPVRWLSFLSGNVSLSRSLFGQVGGFDEDFTQWGLEHLELGYRLVAAGAEFRRCAAARNDHFAHGRPAGFYRRALEDSAALFARKHPEVPAELLLGLTLGGLSVAQFEQSVRGPARGQGPDAPPDVEKPVREREQETERGGEAGMRPRLSQYFLTARTPSDTDPVCVVRHHHDDAAPTVVLMTGLALSMSEPRYLWSILARRLRQLGLNVVQYDHPGHADSAATGRPAGWAALREAARAVRGHARASGGGEVTVVGCGIGTVLAAELLAAGEVTAGVLVCPDLALWRAGARAPQELAALAARGRAAPDELQDSSVAAALLDAAVGEPYQPPQPAGPVDAGLLADAAPAAERAFAALRGTRALVVAATDEDRSWARDAGLALRELSHRPTSWAPSWHWEHEPREAVMAAVTDFLAKGADGPTAQTPVPAGGTSVPAGGTPVPAAGTPVPPGVPDPAPALTPYTGRTAARVPGPDSSVISSVSFTSDGERLLGVLHTPGPGSGPWPVCLIYEPGNPGQRVDIHECGTILAHGGAAHGLPVFRYDSRGTGVSGGCFTHTTWSRRLADLRAAVDELRAQGVAERFVVVGNSAGARLAAMAAHDLPAVVGAVLWGPILSEEEGEGPAPRLRRVDGTLAAAWCGLWLGVAYTRDDRAHDYPALLRDSEVPVCVVYGTEELAHPDRMTRLILDEAERRPTWRLSVVDGSHGFSARGLAAAVRATTAWTATTFIPGDTPQPSASPTVLEAPAHDR</sequence>
<feature type="domain" description="Glycosyltransferase 2-like" evidence="3">
    <location>
        <begin position="17"/>
        <end position="112"/>
    </location>
</feature>
<evidence type="ECO:0000256" key="1">
    <source>
        <dbReference type="ARBA" id="ARBA00022679"/>
    </source>
</evidence>
<proteinExistence type="predicted"/>
<dbReference type="InterPro" id="IPR050834">
    <property type="entry name" value="Glycosyltransf_2"/>
</dbReference>
<organism evidence="6 7">
    <name type="scientific">Streptomyces spongiae</name>
    <dbReference type="NCBI Taxonomy" id="565072"/>
    <lineage>
        <taxon>Bacteria</taxon>
        <taxon>Bacillati</taxon>
        <taxon>Actinomycetota</taxon>
        <taxon>Actinomycetes</taxon>
        <taxon>Kitasatosporales</taxon>
        <taxon>Streptomycetaceae</taxon>
        <taxon>Streptomyces</taxon>
    </lineage>
</organism>
<dbReference type="SUPFAM" id="SSF53474">
    <property type="entry name" value="alpha/beta-Hydrolases"/>
    <property type="match status" value="2"/>
</dbReference>
<dbReference type="PANTHER" id="PTHR43685">
    <property type="entry name" value="GLYCOSYLTRANSFERASE"/>
    <property type="match status" value="1"/>
</dbReference>
<dbReference type="AlphaFoldDB" id="A0A5N8XJ90"/>
<feature type="domain" description="Galactosyltransferase C-terminal" evidence="4">
    <location>
        <begin position="195"/>
        <end position="253"/>
    </location>
</feature>
<dbReference type="InterPro" id="IPR029044">
    <property type="entry name" value="Nucleotide-diphossugar_trans"/>
</dbReference>
<evidence type="ECO:0000256" key="2">
    <source>
        <dbReference type="SAM" id="MobiDB-lite"/>
    </source>
</evidence>
<keyword evidence="7" id="KW-1185">Reference proteome</keyword>
<dbReference type="InterPro" id="IPR022742">
    <property type="entry name" value="Hydrolase_4"/>
</dbReference>
<dbReference type="InterPro" id="IPR027791">
    <property type="entry name" value="Galactosyl_T_C"/>
</dbReference>
<feature type="region of interest" description="Disordered" evidence="2">
    <location>
        <begin position="915"/>
        <end position="938"/>
    </location>
</feature>
<evidence type="ECO:0000313" key="7">
    <source>
        <dbReference type="Proteomes" id="UP000400924"/>
    </source>
</evidence>
<feature type="region of interest" description="Disordered" evidence="2">
    <location>
        <begin position="302"/>
        <end position="340"/>
    </location>
</feature>
<dbReference type="Gene3D" id="3.40.50.1820">
    <property type="entry name" value="alpha/beta hydrolase"/>
    <property type="match status" value="2"/>
</dbReference>
<evidence type="ECO:0000313" key="6">
    <source>
        <dbReference type="EMBL" id="MPY58635.1"/>
    </source>
</evidence>
<feature type="domain" description="Serine aminopeptidase S33" evidence="5">
    <location>
        <begin position="723"/>
        <end position="832"/>
    </location>
</feature>
<dbReference type="RefSeq" id="WP_152772171.1">
    <property type="nucleotide sequence ID" value="NZ_VJZC01000094.1"/>
</dbReference>
<dbReference type="Proteomes" id="UP000400924">
    <property type="component" value="Unassembled WGS sequence"/>
</dbReference>
<accession>A0A5N8XJ90</accession>
<feature type="compositionally biased region" description="Basic and acidic residues" evidence="2">
    <location>
        <begin position="316"/>
        <end position="332"/>
    </location>
</feature>
<dbReference type="InterPro" id="IPR029058">
    <property type="entry name" value="AB_hydrolase_fold"/>
</dbReference>
<dbReference type="GO" id="GO:0016740">
    <property type="term" value="F:transferase activity"/>
    <property type="evidence" value="ECO:0007669"/>
    <property type="project" value="UniProtKB-KW"/>
</dbReference>
<comment type="caution">
    <text evidence="6">The sequence shown here is derived from an EMBL/GenBank/DDBJ whole genome shotgun (WGS) entry which is preliminary data.</text>
</comment>
<dbReference type="Gene3D" id="3.90.550.10">
    <property type="entry name" value="Spore Coat Polysaccharide Biosynthesis Protein SpsA, Chain A"/>
    <property type="match status" value="1"/>
</dbReference>
<dbReference type="PANTHER" id="PTHR43685:SF3">
    <property type="entry name" value="SLR2126 PROTEIN"/>
    <property type="match status" value="1"/>
</dbReference>
<dbReference type="Pfam" id="PF00535">
    <property type="entry name" value="Glycos_transf_2"/>
    <property type="match status" value="1"/>
</dbReference>
<reference evidence="6 7" key="1">
    <citation type="submission" date="2019-07" db="EMBL/GenBank/DDBJ databases">
        <title>New species of Amycolatopsis and Streptomyces.</title>
        <authorList>
            <person name="Duangmal K."/>
            <person name="Teo W.F.A."/>
            <person name="Lipun K."/>
        </authorList>
    </citation>
    <scope>NUCLEOTIDE SEQUENCE [LARGE SCALE GENOMIC DNA]</scope>
    <source>
        <strain evidence="6 7">NBRC 106415</strain>
    </source>
</reference>
<gene>
    <name evidence="6" type="ORF">FNH08_16135</name>
</gene>
<feature type="region of interest" description="Disordered" evidence="2">
    <location>
        <begin position="607"/>
        <end position="664"/>
    </location>
</feature>
<evidence type="ECO:0000259" key="3">
    <source>
        <dbReference type="Pfam" id="PF00535"/>
    </source>
</evidence>
<keyword evidence="1" id="KW-0808">Transferase</keyword>
<protein>
    <submittedName>
        <fullName evidence="6">Alpha/beta fold hydrolase</fullName>
    </submittedName>
</protein>
<dbReference type="OrthoDB" id="4120491at2"/>
<feature type="compositionally biased region" description="Pro residues" evidence="2">
    <location>
        <begin position="637"/>
        <end position="648"/>
    </location>
</feature>
<feature type="compositionally biased region" description="Low complexity" evidence="2">
    <location>
        <begin position="624"/>
        <end position="636"/>
    </location>
</feature>
<dbReference type="SUPFAM" id="SSF53448">
    <property type="entry name" value="Nucleotide-diphospho-sugar transferases"/>
    <property type="match status" value="1"/>
</dbReference>